<feature type="domain" description="CCHC-type" evidence="4">
    <location>
        <begin position="458"/>
        <end position="472"/>
    </location>
</feature>
<feature type="compositionally biased region" description="Basic and acidic residues" evidence="3">
    <location>
        <begin position="489"/>
        <end position="503"/>
    </location>
</feature>
<feature type="compositionally biased region" description="Basic and acidic residues" evidence="3">
    <location>
        <begin position="7"/>
        <end position="25"/>
    </location>
</feature>
<dbReference type="InterPro" id="IPR005312">
    <property type="entry name" value="DUF1759"/>
</dbReference>
<dbReference type="EnsemblMetazoa" id="XM_003731203">
    <property type="protein sequence ID" value="XP_003731251"/>
    <property type="gene ID" value="LOC100888208"/>
</dbReference>
<evidence type="ECO:0000313" key="6">
    <source>
        <dbReference type="Proteomes" id="UP000007110"/>
    </source>
</evidence>
<dbReference type="GO" id="GO:0003676">
    <property type="term" value="F:nucleic acid binding"/>
    <property type="evidence" value="ECO:0007669"/>
    <property type="project" value="InterPro"/>
</dbReference>
<dbReference type="Pfam" id="PF05380">
    <property type="entry name" value="Peptidase_A17"/>
    <property type="match status" value="1"/>
</dbReference>
<evidence type="ECO:0000256" key="3">
    <source>
        <dbReference type="SAM" id="MobiDB-lite"/>
    </source>
</evidence>
<keyword evidence="1" id="KW-0479">Metal-binding</keyword>
<keyword evidence="6" id="KW-1185">Reference proteome</keyword>
<dbReference type="InterPro" id="IPR043502">
    <property type="entry name" value="DNA/RNA_pol_sf"/>
</dbReference>
<evidence type="ECO:0000313" key="5">
    <source>
        <dbReference type="EnsemblMetazoa" id="XP_003731251"/>
    </source>
</evidence>
<feature type="compositionally biased region" description="Basic and acidic residues" evidence="3">
    <location>
        <begin position="163"/>
        <end position="174"/>
    </location>
</feature>
<accession>A0A7M7GN17</accession>
<dbReference type="GO" id="GO:0006259">
    <property type="term" value="P:DNA metabolic process"/>
    <property type="evidence" value="ECO:0007669"/>
    <property type="project" value="UniProtKB-ARBA"/>
</dbReference>
<dbReference type="InterPro" id="IPR012337">
    <property type="entry name" value="RNaseH-like_sf"/>
</dbReference>
<proteinExistence type="predicted"/>
<dbReference type="KEGG" id="spu:100888208"/>
<feature type="region of interest" description="Disordered" evidence="3">
    <location>
        <begin position="159"/>
        <end position="183"/>
    </location>
</feature>
<evidence type="ECO:0000256" key="2">
    <source>
        <dbReference type="SAM" id="Coils"/>
    </source>
</evidence>
<dbReference type="PROSITE" id="PS50158">
    <property type="entry name" value="ZF_CCHC"/>
    <property type="match status" value="1"/>
</dbReference>
<dbReference type="SUPFAM" id="SSF56672">
    <property type="entry name" value="DNA/RNA polymerases"/>
    <property type="match status" value="1"/>
</dbReference>
<dbReference type="Pfam" id="PF18701">
    <property type="entry name" value="DUF5641"/>
    <property type="match status" value="1"/>
</dbReference>
<dbReference type="OrthoDB" id="10025024at2759"/>
<dbReference type="GO" id="GO:0008270">
    <property type="term" value="F:zinc ion binding"/>
    <property type="evidence" value="ECO:0007669"/>
    <property type="project" value="UniProtKB-KW"/>
</dbReference>
<dbReference type="Gene3D" id="3.30.420.10">
    <property type="entry name" value="Ribonuclease H-like superfamily/Ribonuclease H"/>
    <property type="match status" value="1"/>
</dbReference>
<dbReference type="InterPro" id="IPR041588">
    <property type="entry name" value="Integrase_H2C2"/>
</dbReference>
<dbReference type="CDD" id="cd01644">
    <property type="entry name" value="RT_pepA17"/>
    <property type="match status" value="1"/>
</dbReference>
<dbReference type="Pfam" id="PF03564">
    <property type="entry name" value="DUF1759"/>
    <property type="match status" value="1"/>
</dbReference>
<dbReference type="InterPro" id="IPR008042">
    <property type="entry name" value="Retrotrans_Pao"/>
</dbReference>
<dbReference type="InParanoid" id="A0A7M7GN17"/>
<feature type="region of interest" description="Disordered" evidence="3">
    <location>
        <begin position="1"/>
        <end position="25"/>
    </location>
</feature>
<keyword evidence="1" id="KW-0863">Zinc-finger</keyword>
<dbReference type="Proteomes" id="UP000007110">
    <property type="component" value="Unassembled WGS sequence"/>
</dbReference>
<organism evidence="5 6">
    <name type="scientific">Strongylocentrotus purpuratus</name>
    <name type="common">Purple sea urchin</name>
    <dbReference type="NCBI Taxonomy" id="7668"/>
    <lineage>
        <taxon>Eukaryota</taxon>
        <taxon>Metazoa</taxon>
        <taxon>Echinodermata</taxon>
        <taxon>Eleutherozoa</taxon>
        <taxon>Echinozoa</taxon>
        <taxon>Echinoidea</taxon>
        <taxon>Euechinoidea</taxon>
        <taxon>Echinacea</taxon>
        <taxon>Camarodonta</taxon>
        <taxon>Echinidea</taxon>
        <taxon>Strongylocentrotidae</taxon>
        <taxon>Strongylocentrotus</taxon>
    </lineage>
</organism>
<reference evidence="5" key="2">
    <citation type="submission" date="2021-01" db="UniProtKB">
        <authorList>
            <consortium name="EnsemblMetazoa"/>
        </authorList>
    </citation>
    <scope>IDENTIFICATION</scope>
</reference>
<feature type="region of interest" description="Disordered" evidence="3">
    <location>
        <begin position="484"/>
        <end position="513"/>
    </location>
</feature>
<dbReference type="Gene3D" id="1.10.340.70">
    <property type="match status" value="1"/>
</dbReference>
<dbReference type="InterPro" id="IPR036397">
    <property type="entry name" value="RNaseH_sf"/>
</dbReference>
<evidence type="ECO:0000259" key="4">
    <source>
        <dbReference type="PROSITE" id="PS50158"/>
    </source>
</evidence>
<dbReference type="SUPFAM" id="SSF53098">
    <property type="entry name" value="Ribonuclease H-like"/>
    <property type="match status" value="1"/>
</dbReference>
<feature type="compositionally biased region" description="Polar residues" evidence="3">
    <location>
        <begin position="504"/>
        <end position="513"/>
    </location>
</feature>
<dbReference type="InterPro" id="IPR001878">
    <property type="entry name" value="Znf_CCHC"/>
</dbReference>
<feature type="coiled-coil region" evidence="2">
    <location>
        <begin position="80"/>
        <end position="131"/>
    </location>
</feature>
<dbReference type="InterPro" id="IPR040676">
    <property type="entry name" value="DUF5641"/>
</dbReference>
<dbReference type="GeneID" id="100888208"/>
<name>A0A7M7GN17_STRPU</name>
<sequence length="1899" mass="219420">MSEVDMMGDKEKENPVAEAVDTRSKREVKLTEKGLQYQAETKGKEFKRSISAWRRASNKLRATLSDISDVKVIRQGRDALQQVMDNAISAQEELQILLELAGIDDDSHERLDNIEQEHSELMKGVQEHLLEQESSRKSKVSSKRLSSCQKWVNECSFESQDDVPTKDVPTKDVPTEDVPTTELPTKEPLLNLLTQLQISRLPLPEPDIFSGDPLQYPSWKQAYDILMEHQGIPARDRFFYLKKYLRGPPLELVQGFSLIHNDMAYNRATSELEQRYGDPFIISNAFRDRLDNWPKIPTKDSRGLRRFSDYLRQCQTAIEKIGNLRQLDDERENRKLLSKLPDWLVTKWSRRVYEHRRSHGTFPSFGTFSSFIEEESNIACDPITSIGSLKEDKPKQDRGKSMRALTMRTSSIQDETKRPERKSFCIFCRNHHHLEDCQAFVNQPMSERKKFIREKGLCYGCLKRGHLTKKCRVRSTCRECNKRHPTPLHFDRRPSEERERTSNQEEIQSSNSHTLVNSNATSYVKSAAIVPVWLSHENMKEERLVYALLDTQSDTTFILNSTKDALGLHGLRVNLLLSTMSTKNERIPSEKIKGLTARAFNSEKVIHLPAAYTRDIMPANREHIPTPEVARSFPHLVPIADQLLPLKHCEIGLLIGYDCGRALTPRDVIPSQDDDGPFGMKTDLGWSIVGVTSQDEQHYNPDDHVGHSHRLTAREIPAELAERDMSIKKRVTFTHNVTIKEEISPSSVLKLMERDFSESRSEVPFSQHDTRFMRIMSENVHITDDGHYETPLPFKEDVVNLPNNRFMAERRLSHLKRKFQRDSEYHQKYSEKMDALLEKGYAESVPEYDKQNGQAWYIPHHGVVQPNKLRVVFDCIAEFGKESLNKQLLSGPDLTNTLVGVLCRFRLEPIAFCCDIREMFYQFKVKEDHRKYLRYLWWKDGDFLQQPHELRMTVHLFGATSSPGCSNFCLKQIASDHAIEFGEDVKNFVHHNFYVDDGLISVPTKEEAKNLISRTREMCKKGGLHLHKFISNTQEVLETVPEEDRAKGTTKTNLLQDKLPLQKALGVQWCVESDTFQFRVTLDDRPLTRRGILSTVMSIYDPMGLLAPIVLPGKQILQELCKMSADWDDPLPDHLRERWEKWTTDLHNLDSLSIQRCYKPADFGEVTTMQMHHFSDASSEGYGQCSYMRIKNGEGRVHCILVMAKSRIAPLKAVTIPRLELSAAVVSIRVSTFLQRELALEDIEHIYWTDSNVVLGYINNESKRFHVFVANRICEIRQHSESSQWKHVRTQDNPADGASRGFTVDQLITSNWFTGPDFLWEETVPRADDQEEFEVSPGDPEVKKSMVNATVMGDSKFDLSRLDRFPTWYRAKRAMAYCLLFITRLKQRCQRKRTRQANDDSTSQGKVSVQNLQQAETEILRHVQSEAFGEEIEILKSIQRKQDLNDRQRRRQIKKESRLHGLDSFLDKKGILRVGGRIRRGDDSYDRKHPLILPQRSHVTDLVIRHCHELTAHQGRGMTLNQIRENGFWVLGSSNRVANFIRKCVICNRLRSPAQLQKMSDLPSDRVLPAAPFTYCGIDCFGPWVIKEGRKEMKRYGLLFTCMPSRAVHIETLNSLTTDSFIQGYHRFAALRGPIRQLRCDRGTNFVGAEAELRKAWSEMNHEHVKGTLMKEGCDYVQFTFNVPAASHMGGVWERQIRSARRVLETLLYQSSRQLNDESLRTLLYEAAAIVNSRPLTVTDLNDPTYLAPLTPNHLITMKSKVLLPPPGNFQDADLYSRKRWRRVQHLINEFWDRWRKEFLQNLQTRQKWTRPRRDAKIGDIVIMKDENLPRNQWSLARISEVFPSTDGLIRKVKLVKGDSELDDSGKRKGPVKELERPIHKLVLLLPREDQDGFPTKEP</sequence>
<evidence type="ECO:0000256" key="1">
    <source>
        <dbReference type="PROSITE-ProRule" id="PRU00047"/>
    </source>
</evidence>
<protein>
    <recommendedName>
        <fullName evidence="4">CCHC-type domain-containing protein</fullName>
    </recommendedName>
</protein>
<dbReference type="RefSeq" id="XP_003731251.2">
    <property type="nucleotide sequence ID" value="XM_003731203.3"/>
</dbReference>
<keyword evidence="2" id="KW-0175">Coiled coil</keyword>
<dbReference type="Pfam" id="PF17921">
    <property type="entry name" value="Integrase_H2C2"/>
    <property type="match status" value="1"/>
</dbReference>
<keyword evidence="1" id="KW-0862">Zinc</keyword>
<dbReference type="PANTHER" id="PTHR47331">
    <property type="entry name" value="PHD-TYPE DOMAIN-CONTAINING PROTEIN"/>
    <property type="match status" value="1"/>
</dbReference>
<dbReference type="PANTHER" id="PTHR47331:SF5">
    <property type="entry name" value="RIBONUCLEASE H"/>
    <property type="match status" value="1"/>
</dbReference>
<reference evidence="6" key="1">
    <citation type="submission" date="2015-02" db="EMBL/GenBank/DDBJ databases">
        <title>Genome sequencing for Strongylocentrotus purpuratus.</title>
        <authorList>
            <person name="Murali S."/>
            <person name="Liu Y."/>
            <person name="Vee V."/>
            <person name="English A."/>
            <person name="Wang M."/>
            <person name="Skinner E."/>
            <person name="Han Y."/>
            <person name="Muzny D.M."/>
            <person name="Worley K.C."/>
            <person name="Gibbs R.A."/>
        </authorList>
    </citation>
    <scope>NUCLEOTIDE SEQUENCE</scope>
</reference>